<dbReference type="eggNOG" id="COG0451">
    <property type="taxonomic scope" value="Bacteria"/>
</dbReference>
<dbReference type="InterPro" id="IPR051225">
    <property type="entry name" value="NAD(P)_epim/dehydratase"/>
</dbReference>
<dbReference type="InterPro" id="IPR036291">
    <property type="entry name" value="NAD(P)-bd_dom_sf"/>
</dbReference>
<dbReference type="STRING" id="714943.Mucpa_5654"/>
<dbReference type="GO" id="GO:0006567">
    <property type="term" value="P:L-threonine catabolic process"/>
    <property type="evidence" value="ECO:0007669"/>
    <property type="project" value="TreeGrafter"/>
</dbReference>
<protein>
    <submittedName>
        <fullName evidence="4">NAD-dependent epimerase/dehydratase</fullName>
    </submittedName>
</protein>
<feature type="domain" description="NAD-dependent epimerase/dehydratase" evidence="3">
    <location>
        <begin position="6"/>
        <end position="240"/>
    </location>
</feature>
<evidence type="ECO:0000259" key="3">
    <source>
        <dbReference type="Pfam" id="PF01370"/>
    </source>
</evidence>
<gene>
    <name evidence="4" type="ORF">Mucpa_5654</name>
</gene>
<comment type="similarity">
    <text evidence="1">Belongs to the NAD(P)-dependent epimerase/dehydratase family.</text>
</comment>
<dbReference type="PANTHER" id="PTHR42687:SF1">
    <property type="entry name" value="L-THREONINE 3-DEHYDROGENASE, MITOCHONDRIAL"/>
    <property type="match status" value="1"/>
</dbReference>
<accession>H1Y3F5</accession>
<evidence type="ECO:0000256" key="2">
    <source>
        <dbReference type="SAM" id="MobiDB-lite"/>
    </source>
</evidence>
<feature type="region of interest" description="Disordered" evidence="2">
    <location>
        <begin position="310"/>
        <end position="337"/>
    </location>
</feature>
<dbReference type="AlphaFoldDB" id="H1Y3F5"/>
<dbReference type="EMBL" id="CM001403">
    <property type="protein sequence ID" value="EHQ29723.1"/>
    <property type="molecule type" value="Genomic_DNA"/>
</dbReference>
<organism evidence="4 5">
    <name type="scientific">Mucilaginibacter paludis DSM 18603</name>
    <dbReference type="NCBI Taxonomy" id="714943"/>
    <lineage>
        <taxon>Bacteria</taxon>
        <taxon>Pseudomonadati</taxon>
        <taxon>Bacteroidota</taxon>
        <taxon>Sphingobacteriia</taxon>
        <taxon>Sphingobacteriales</taxon>
        <taxon>Sphingobacteriaceae</taxon>
        <taxon>Mucilaginibacter</taxon>
    </lineage>
</organism>
<proteinExistence type="inferred from homology"/>
<sequence length="337" mass="37801">MKPVKILVIGALGQLGTELTAALRKQHGSHAVIAADRHTQDTVQGPYVQLDVLNFGALADLVRREKVTQIYLLAAMLSASGEQNIHAAWELNMQGLIHVLKIAAAQRLDKVFWPSSIAVFGPGSPKHLCPQDTFIQPNTIYGISKRSGEYWCNYYFEKHGVDVRSLRYPGLISHSTPPGGGTTDYAVDIFYKALDGQTFRCFLKEDTCLPMMYMPDAVRATLELMEAPKEQVRVRTSYNLAAMSFSPCDLAAAIRERLPAFDIQYEPDYRQAIADSWPASIQDASARQDWGWKPGYDLNAMVTEMLQQLQERRQTPAPPVQTHHDQDQYVFTKLSEP</sequence>
<dbReference type="OrthoDB" id="9779902at2"/>
<name>H1Y3F5_9SPHI</name>
<dbReference type="RefSeq" id="WP_008511061.1">
    <property type="nucleotide sequence ID" value="NZ_CM001403.1"/>
</dbReference>
<reference evidence="4" key="1">
    <citation type="submission" date="2011-09" db="EMBL/GenBank/DDBJ databases">
        <title>The permanent draft genome of Mucilaginibacter paludis DSM 18603.</title>
        <authorList>
            <consortium name="US DOE Joint Genome Institute (JGI-PGF)"/>
            <person name="Lucas S."/>
            <person name="Han J."/>
            <person name="Lapidus A."/>
            <person name="Bruce D."/>
            <person name="Goodwin L."/>
            <person name="Pitluck S."/>
            <person name="Peters L."/>
            <person name="Kyrpides N."/>
            <person name="Mavromatis K."/>
            <person name="Ivanova N."/>
            <person name="Mikhailova N."/>
            <person name="Held B."/>
            <person name="Detter J.C."/>
            <person name="Tapia R."/>
            <person name="Han C."/>
            <person name="Land M."/>
            <person name="Hauser L."/>
            <person name="Markowitz V."/>
            <person name="Cheng J.-F."/>
            <person name="Hugenholtz P."/>
            <person name="Woyke T."/>
            <person name="Wu D."/>
            <person name="Tindall B."/>
            <person name="Brambilla E."/>
            <person name="Klenk H.-P."/>
            <person name="Eisen J.A."/>
        </authorList>
    </citation>
    <scope>NUCLEOTIDE SEQUENCE [LARGE SCALE GENOMIC DNA]</scope>
    <source>
        <strain evidence="4">DSM 18603</strain>
    </source>
</reference>
<dbReference type="SUPFAM" id="SSF51735">
    <property type="entry name" value="NAD(P)-binding Rossmann-fold domains"/>
    <property type="match status" value="1"/>
</dbReference>
<dbReference type="Gene3D" id="3.40.50.720">
    <property type="entry name" value="NAD(P)-binding Rossmann-like Domain"/>
    <property type="match status" value="1"/>
</dbReference>
<evidence type="ECO:0000313" key="5">
    <source>
        <dbReference type="Proteomes" id="UP000002774"/>
    </source>
</evidence>
<dbReference type="Proteomes" id="UP000002774">
    <property type="component" value="Chromosome"/>
</dbReference>
<dbReference type="InterPro" id="IPR001509">
    <property type="entry name" value="Epimerase_deHydtase"/>
</dbReference>
<evidence type="ECO:0000313" key="4">
    <source>
        <dbReference type="EMBL" id="EHQ29723.1"/>
    </source>
</evidence>
<dbReference type="GO" id="GO:0008743">
    <property type="term" value="F:L-threonine 3-dehydrogenase activity"/>
    <property type="evidence" value="ECO:0007669"/>
    <property type="project" value="TreeGrafter"/>
</dbReference>
<dbReference type="HOGENOM" id="CLU_007383_19_1_10"/>
<keyword evidence="5" id="KW-1185">Reference proteome</keyword>
<evidence type="ECO:0000256" key="1">
    <source>
        <dbReference type="ARBA" id="ARBA00007637"/>
    </source>
</evidence>
<dbReference type="Pfam" id="PF01370">
    <property type="entry name" value="Epimerase"/>
    <property type="match status" value="1"/>
</dbReference>
<dbReference type="PANTHER" id="PTHR42687">
    <property type="entry name" value="L-THREONINE 3-DEHYDROGENASE"/>
    <property type="match status" value="1"/>
</dbReference>